<name>B7FSN4_PHATC</name>
<dbReference type="EMBL" id="CM000606">
    <property type="protein sequence ID" value="EEC50510.1"/>
    <property type="molecule type" value="Genomic_DNA"/>
</dbReference>
<protein>
    <submittedName>
        <fullName evidence="1">Uncharacterized protein</fullName>
    </submittedName>
</protein>
<dbReference type="InParanoid" id="B7FSN4"/>
<dbReference type="OMA" id="WATIWSS"/>
<dbReference type="Proteomes" id="UP000000759">
    <property type="component" value="Chromosome 2"/>
</dbReference>
<accession>B7FSN4</accession>
<dbReference type="KEGG" id="pti:PHATRDRAFT_43563"/>
<dbReference type="HOGENOM" id="CLU_550410_0_0_1"/>
<dbReference type="AlphaFoldDB" id="B7FSN4"/>
<evidence type="ECO:0000313" key="2">
    <source>
        <dbReference type="Proteomes" id="UP000000759"/>
    </source>
</evidence>
<dbReference type="OrthoDB" id="6050183at2759"/>
<sequence>MAEKISDRSYSSQTESAEFESVADKALSDVSSLAGSDTPADGELGILIDSLDDSSELLPKSVVSDLKRSFSGFLTIHSEAVYRQPLSPEEANTRLPSGGGGLGWYATIVPDEFVVDGKLIPGLNRKDFDLDSKTIKQRRATIPVKATDFFGSLTKVDSPSGSRHVFYGVLNGWPGLRCFEVERIDEQKRGLVATPMEFFGKSKWATIWSSSDSKRNCTELQIADSRRVHRVKLRAAPWTALGWSRTSPGYVFWYEPFSLSGPRVSYGTDMLQQVADEKCQAIHMVSHRYAVKRETPRNKVTYHSLCLLEWEHGTYCTVVEAAYLNGIGGYKGKSNWYDDRDEGITALYRSLPPEMICPWRTTSAEIRCYDVESKSLDEFKAYIAKYEGNDKRFIDPHFSSYPARLTFRSKKDLAQYLINYISRDSRYGELRRNCQTFTADFCSFVAGKRGIVPFHPVSRVEYKNRNHLFLYDSHLYENNKDEKTDKKRKGYLSSFR</sequence>
<keyword evidence="2" id="KW-1185">Reference proteome</keyword>
<reference evidence="2" key="2">
    <citation type="submission" date="2008-08" db="EMBL/GenBank/DDBJ databases">
        <authorList>
            <consortium name="Diatom Consortium"/>
            <person name="Grigoriev I."/>
            <person name="Grimwood J."/>
            <person name="Kuo A."/>
            <person name="Otillar R.P."/>
            <person name="Salamov A."/>
            <person name="Detter J.C."/>
            <person name="Lindquist E."/>
            <person name="Shapiro H."/>
            <person name="Lucas S."/>
            <person name="Glavina del Rio T."/>
            <person name="Pitluck S."/>
            <person name="Rokhsar D."/>
            <person name="Bowler C."/>
        </authorList>
    </citation>
    <scope>GENOME REANNOTATION</scope>
    <source>
        <strain evidence="2">CCAP 1055/1</strain>
    </source>
</reference>
<evidence type="ECO:0000313" key="1">
    <source>
        <dbReference type="EMBL" id="EEC50510.1"/>
    </source>
</evidence>
<dbReference type="RefSeq" id="XP_002177696.1">
    <property type="nucleotide sequence ID" value="XM_002177660.1"/>
</dbReference>
<organism evidence="1 2">
    <name type="scientific">Phaeodactylum tricornutum (strain CCAP 1055/1)</name>
    <dbReference type="NCBI Taxonomy" id="556484"/>
    <lineage>
        <taxon>Eukaryota</taxon>
        <taxon>Sar</taxon>
        <taxon>Stramenopiles</taxon>
        <taxon>Ochrophyta</taxon>
        <taxon>Bacillariophyta</taxon>
        <taxon>Bacillariophyceae</taxon>
        <taxon>Bacillariophycidae</taxon>
        <taxon>Naviculales</taxon>
        <taxon>Phaeodactylaceae</taxon>
        <taxon>Phaeodactylum</taxon>
    </lineage>
</organism>
<dbReference type="GeneID" id="7197589"/>
<gene>
    <name evidence="1" type="ORF">PHATRDRAFT_43563</name>
</gene>
<proteinExistence type="predicted"/>
<reference evidence="1 2" key="1">
    <citation type="journal article" date="2008" name="Nature">
        <title>The Phaeodactylum genome reveals the evolutionary history of diatom genomes.</title>
        <authorList>
            <person name="Bowler C."/>
            <person name="Allen A.E."/>
            <person name="Badger J.H."/>
            <person name="Grimwood J."/>
            <person name="Jabbari K."/>
            <person name="Kuo A."/>
            <person name="Maheswari U."/>
            <person name="Martens C."/>
            <person name="Maumus F."/>
            <person name="Otillar R.P."/>
            <person name="Rayko E."/>
            <person name="Salamov A."/>
            <person name="Vandepoele K."/>
            <person name="Beszteri B."/>
            <person name="Gruber A."/>
            <person name="Heijde M."/>
            <person name="Katinka M."/>
            <person name="Mock T."/>
            <person name="Valentin K."/>
            <person name="Verret F."/>
            <person name="Berges J.A."/>
            <person name="Brownlee C."/>
            <person name="Cadoret J.P."/>
            <person name="Chiovitti A."/>
            <person name="Choi C.J."/>
            <person name="Coesel S."/>
            <person name="De Martino A."/>
            <person name="Detter J.C."/>
            <person name="Durkin C."/>
            <person name="Falciatore A."/>
            <person name="Fournet J."/>
            <person name="Haruta M."/>
            <person name="Huysman M.J."/>
            <person name="Jenkins B.D."/>
            <person name="Jiroutova K."/>
            <person name="Jorgensen R.E."/>
            <person name="Joubert Y."/>
            <person name="Kaplan A."/>
            <person name="Kroger N."/>
            <person name="Kroth P.G."/>
            <person name="La Roche J."/>
            <person name="Lindquist E."/>
            <person name="Lommer M."/>
            <person name="Martin-Jezequel V."/>
            <person name="Lopez P.J."/>
            <person name="Lucas S."/>
            <person name="Mangogna M."/>
            <person name="McGinnis K."/>
            <person name="Medlin L.K."/>
            <person name="Montsant A."/>
            <person name="Oudot-Le Secq M.P."/>
            <person name="Napoli C."/>
            <person name="Obornik M."/>
            <person name="Parker M.S."/>
            <person name="Petit J.L."/>
            <person name="Porcel B.M."/>
            <person name="Poulsen N."/>
            <person name="Robison M."/>
            <person name="Rychlewski L."/>
            <person name="Rynearson T.A."/>
            <person name="Schmutz J."/>
            <person name="Shapiro H."/>
            <person name="Siaut M."/>
            <person name="Stanley M."/>
            <person name="Sussman M.R."/>
            <person name="Taylor A.R."/>
            <person name="Vardi A."/>
            <person name="von Dassow P."/>
            <person name="Vyverman W."/>
            <person name="Willis A."/>
            <person name="Wyrwicz L.S."/>
            <person name="Rokhsar D.S."/>
            <person name="Weissenbach J."/>
            <person name="Armbrust E.V."/>
            <person name="Green B.R."/>
            <person name="Van de Peer Y."/>
            <person name="Grigoriev I.V."/>
        </authorList>
    </citation>
    <scope>NUCLEOTIDE SEQUENCE [LARGE SCALE GENOMIC DNA]</scope>
    <source>
        <strain evidence="1 2">CCAP 1055/1</strain>
    </source>
</reference>
<dbReference type="eggNOG" id="ENOG502RZXJ">
    <property type="taxonomic scope" value="Eukaryota"/>
</dbReference>
<dbReference type="PaxDb" id="2850-Phatr43563"/>